<dbReference type="EMBL" id="KZ308428">
    <property type="protein sequence ID" value="KAG8229444.1"/>
    <property type="molecule type" value="Genomic_DNA"/>
</dbReference>
<evidence type="ECO:0000313" key="3">
    <source>
        <dbReference type="Proteomes" id="UP000792457"/>
    </source>
</evidence>
<sequence>MKAKRIILHKDIECEEAAKIVLQNEIDSLQIKMSQLNDRLAAKKSTKNKLDHIVRETESMYAKIIESSQALLYMTKQEAANLDIMQPDLEESSD</sequence>
<reference evidence="2" key="2">
    <citation type="submission" date="2017-10" db="EMBL/GenBank/DDBJ databases">
        <title>Ladona fulva Genome sequencing and assembly.</title>
        <authorList>
            <person name="Murali S."/>
            <person name="Richards S."/>
            <person name="Bandaranaike D."/>
            <person name="Bellair M."/>
            <person name="Blankenburg K."/>
            <person name="Chao H."/>
            <person name="Dinh H."/>
            <person name="Doddapaneni H."/>
            <person name="Dugan-Rocha S."/>
            <person name="Elkadiri S."/>
            <person name="Gnanaolivu R."/>
            <person name="Hernandez B."/>
            <person name="Skinner E."/>
            <person name="Javaid M."/>
            <person name="Lee S."/>
            <person name="Li M."/>
            <person name="Ming W."/>
            <person name="Munidasa M."/>
            <person name="Muniz J."/>
            <person name="Nguyen L."/>
            <person name="Hughes D."/>
            <person name="Osuji N."/>
            <person name="Pu L.-L."/>
            <person name="Puazo M."/>
            <person name="Qu C."/>
            <person name="Quiroz J."/>
            <person name="Raj R."/>
            <person name="Weissenberger G."/>
            <person name="Xin Y."/>
            <person name="Zou X."/>
            <person name="Han Y."/>
            <person name="Worley K."/>
            <person name="Muzny D."/>
            <person name="Gibbs R."/>
        </authorList>
    </citation>
    <scope>NUCLEOTIDE SEQUENCE</scope>
    <source>
        <strain evidence="2">Sampled in the wild</strain>
    </source>
</reference>
<keyword evidence="1" id="KW-0175">Coiled coil</keyword>
<organism evidence="2 3">
    <name type="scientific">Ladona fulva</name>
    <name type="common">Scarce chaser dragonfly</name>
    <name type="synonym">Libellula fulva</name>
    <dbReference type="NCBI Taxonomy" id="123851"/>
    <lineage>
        <taxon>Eukaryota</taxon>
        <taxon>Metazoa</taxon>
        <taxon>Ecdysozoa</taxon>
        <taxon>Arthropoda</taxon>
        <taxon>Hexapoda</taxon>
        <taxon>Insecta</taxon>
        <taxon>Pterygota</taxon>
        <taxon>Palaeoptera</taxon>
        <taxon>Odonata</taxon>
        <taxon>Epiprocta</taxon>
        <taxon>Anisoptera</taxon>
        <taxon>Libelluloidea</taxon>
        <taxon>Libellulidae</taxon>
        <taxon>Ladona</taxon>
    </lineage>
</organism>
<dbReference type="GO" id="GO:0036064">
    <property type="term" value="C:ciliary basal body"/>
    <property type="evidence" value="ECO:0007669"/>
    <property type="project" value="TreeGrafter"/>
</dbReference>
<keyword evidence="3" id="KW-1185">Reference proteome</keyword>
<comment type="caution">
    <text evidence="2">The sequence shown here is derived from an EMBL/GenBank/DDBJ whole genome shotgun (WGS) entry which is preliminary data.</text>
</comment>
<proteinExistence type="predicted"/>
<accession>A0A8K0P3A6</accession>
<dbReference type="OrthoDB" id="295355at2759"/>
<dbReference type="InterPro" id="IPR033362">
    <property type="entry name" value="SSNA1_fam"/>
</dbReference>
<dbReference type="PANTHER" id="PTHR28661:SF1">
    <property type="entry name" value="MICROTUBULE NUCLEATION FACTOR SSNA1"/>
    <property type="match status" value="1"/>
</dbReference>
<feature type="coiled-coil region" evidence="1">
    <location>
        <begin position="12"/>
        <end position="46"/>
    </location>
</feature>
<gene>
    <name evidence="2" type="ORF">J437_LFUL010789</name>
</gene>
<evidence type="ECO:0008006" key="4">
    <source>
        <dbReference type="Google" id="ProtNLM"/>
    </source>
</evidence>
<reference evidence="2" key="1">
    <citation type="submission" date="2013-04" db="EMBL/GenBank/DDBJ databases">
        <authorList>
            <person name="Qu J."/>
            <person name="Murali S.C."/>
            <person name="Bandaranaike D."/>
            <person name="Bellair M."/>
            <person name="Blankenburg K."/>
            <person name="Chao H."/>
            <person name="Dinh H."/>
            <person name="Doddapaneni H."/>
            <person name="Downs B."/>
            <person name="Dugan-Rocha S."/>
            <person name="Elkadiri S."/>
            <person name="Gnanaolivu R.D."/>
            <person name="Hernandez B."/>
            <person name="Javaid M."/>
            <person name="Jayaseelan J.C."/>
            <person name="Lee S."/>
            <person name="Li M."/>
            <person name="Ming W."/>
            <person name="Munidasa M."/>
            <person name="Muniz J."/>
            <person name="Nguyen L."/>
            <person name="Ongeri F."/>
            <person name="Osuji N."/>
            <person name="Pu L.-L."/>
            <person name="Puazo M."/>
            <person name="Qu C."/>
            <person name="Quiroz J."/>
            <person name="Raj R."/>
            <person name="Weissenberger G."/>
            <person name="Xin Y."/>
            <person name="Zou X."/>
            <person name="Han Y."/>
            <person name="Richards S."/>
            <person name="Worley K."/>
            <person name="Muzny D."/>
            <person name="Gibbs R."/>
        </authorList>
    </citation>
    <scope>NUCLEOTIDE SEQUENCE</scope>
    <source>
        <strain evidence="2">Sampled in the wild</strain>
    </source>
</reference>
<dbReference type="PANTHER" id="PTHR28661">
    <property type="entry name" value="SJOEGREN SYNDROME NUCLEAR AUTOANTIGEN 1"/>
    <property type="match status" value="1"/>
</dbReference>
<evidence type="ECO:0000256" key="1">
    <source>
        <dbReference type="SAM" id="Coils"/>
    </source>
</evidence>
<protein>
    <recommendedName>
        <fullName evidence="4">Sjoegren syndrome nuclear autoantigen 1</fullName>
    </recommendedName>
</protein>
<name>A0A8K0P3A6_LADFU</name>
<dbReference type="Proteomes" id="UP000792457">
    <property type="component" value="Unassembled WGS sequence"/>
</dbReference>
<dbReference type="AlphaFoldDB" id="A0A8K0P3A6"/>
<evidence type="ECO:0000313" key="2">
    <source>
        <dbReference type="EMBL" id="KAG8229444.1"/>
    </source>
</evidence>